<evidence type="ECO:0000256" key="1">
    <source>
        <dbReference type="SAM" id="MobiDB-lite"/>
    </source>
</evidence>
<proteinExistence type="predicted"/>
<dbReference type="InterPro" id="IPR036195">
    <property type="entry name" value="AbfB_ABD_sf"/>
</dbReference>
<dbReference type="RefSeq" id="WP_380843629.1">
    <property type="nucleotide sequence ID" value="NZ_JBHSFP010000017.1"/>
</dbReference>
<name>A0ABV9CKS9_9ACTN</name>
<dbReference type="EMBL" id="JBHSFP010000017">
    <property type="protein sequence ID" value="MFC4533825.1"/>
    <property type="molecule type" value="Genomic_DNA"/>
</dbReference>
<gene>
    <name evidence="3" type="ORF">ACFO60_23940</name>
</gene>
<keyword evidence="4" id="KW-1185">Reference proteome</keyword>
<dbReference type="InterPro" id="IPR007934">
    <property type="entry name" value="AbfB_ABD"/>
</dbReference>
<protein>
    <submittedName>
        <fullName evidence="3">AbfB domain-containing protein</fullName>
    </submittedName>
</protein>
<dbReference type="Proteomes" id="UP001596004">
    <property type="component" value="Unassembled WGS sequence"/>
</dbReference>
<comment type="caution">
    <text evidence="3">The sequence shown here is derived from an EMBL/GenBank/DDBJ whole genome shotgun (WGS) entry which is preliminary data.</text>
</comment>
<evidence type="ECO:0000313" key="4">
    <source>
        <dbReference type="Proteomes" id="UP001596004"/>
    </source>
</evidence>
<organism evidence="3 4">
    <name type="scientific">Sphaerisporangium dianthi</name>
    <dbReference type="NCBI Taxonomy" id="1436120"/>
    <lineage>
        <taxon>Bacteria</taxon>
        <taxon>Bacillati</taxon>
        <taxon>Actinomycetota</taxon>
        <taxon>Actinomycetes</taxon>
        <taxon>Streptosporangiales</taxon>
        <taxon>Streptosporangiaceae</taxon>
        <taxon>Sphaerisporangium</taxon>
    </lineage>
</organism>
<feature type="compositionally biased region" description="Polar residues" evidence="1">
    <location>
        <begin position="45"/>
        <end position="55"/>
    </location>
</feature>
<feature type="region of interest" description="Disordered" evidence="1">
    <location>
        <begin position="45"/>
        <end position="70"/>
    </location>
</feature>
<accession>A0ABV9CKS9</accession>
<dbReference type="SUPFAM" id="SSF110221">
    <property type="entry name" value="AbfB domain"/>
    <property type="match status" value="1"/>
</dbReference>
<dbReference type="Gene3D" id="2.80.10.50">
    <property type="match status" value="1"/>
</dbReference>
<evidence type="ECO:0000259" key="2">
    <source>
        <dbReference type="Pfam" id="PF05270"/>
    </source>
</evidence>
<feature type="domain" description="Alpha-L-arabinofuranosidase B arabinose-binding" evidence="2">
    <location>
        <begin position="90"/>
        <end position="219"/>
    </location>
</feature>
<evidence type="ECO:0000313" key="3">
    <source>
        <dbReference type="EMBL" id="MFC4533825.1"/>
    </source>
</evidence>
<sequence>MLFMRTGFEKAPGAASTRSRNLARGISGLATAAALVSAGMTPANGSVSAQENADASVSAEAKSSDSRAAVPHISSRGLLGPVDYPGLCVRHAYFQGELTRCPGQASRDTPDFYFRAVRVQGSPDLYRLAATNRNLPGHYLRHQNFAIVLSKTPQRPSKAYDLFMRDSAFYLRPGLSGEGISFESFNFPGWYIRHSDFRLCIAKSRGAGDRLFQKDASFRSFVMKDHGSDLVPVDE</sequence>
<dbReference type="Pfam" id="PF05270">
    <property type="entry name" value="AbfB"/>
    <property type="match status" value="1"/>
</dbReference>
<reference evidence="4" key="1">
    <citation type="journal article" date="2019" name="Int. J. Syst. Evol. Microbiol.">
        <title>The Global Catalogue of Microorganisms (GCM) 10K type strain sequencing project: providing services to taxonomists for standard genome sequencing and annotation.</title>
        <authorList>
            <consortium name="The Broad Institute Genomics Platform"/>
            <consortium name="The Broad Institute Genome Sequencing Center for Infectious Disease"/>
            <person name="Wu L."/>
            <person name="Ma J."/>
        </authorList>
    </citation>
    <scope>NUCLEOTIDE SEQUENCE [LARGE SCALE GENOMIC DNA]</scope>
    <source>
        <strain evidence="4">CGMCC 4.7132</strain>
    </source>
</reference>